<dbReference type="RefSeq" id="WP_044039519.1">
    <property type="nucleotide sequence ID" value="NZ_HG917868.1"/>
</dbReference>
<dbReference type="AlphaFoldDB" id="W6SJ69"/>
<dbReference type="HOGENOM" id="CLU_1056480_0_0_9"/>
<protein>
    <submittedName>
        <fullName evidence="1">Putative secreted protein</fullName>
    </submittedName>
</protein>
<sequence length="263" mass="30156">MNIRKKICMVVSIFLVISLITGCNKNSYTIKFAPEKGREYRVEYNVKLQSEDENVSIKNNFDINLRCTDIKKKNTYIDLKYNDYVIDTKEDGISIKADENSEIFGENIRKLKSGKFKGCIYAESNLLKYNLISGDEEVLGDSTLSIEKQQEKIIEIITCFIGENVKKNGRVNVNLEKIIGKEICKYINFKDTSINGQVEAIKNNIALIEVCIDESKNNNIKIKLSSQLNIETGMIRYMKLNIDDKSKETGRKTLVTDIFIEEE</sequence>
<dbReference type="EMBL" id="HG917868">
    <property type="protein sequence ID" value="CDM69730.1"/>
    <property type="molecule type" value="Genomic_DNA"/>
</dbReference>
<name>W6SJ69_9CLOT</name>
<dbReference type="PATRIC" id="fig|1216932.3.peg.2573"/>
<dbReference type="Proteomes" id="UP000019426">
    <property type="component" value="Chromosome M2/40_rep1"/>
</dbReference>
<proteinExistence type="predicted"/>
<dbReference type="STRING" id="1216932.CM240_2606"/>
<evidence type="ECO:0000313" key="1">
    <source>
        <dbReference type="EMBL" id="CDM69730.1"/>
    </source>
</evidence>
<reference evidence="1 2" key="1">
    <citation type="submission" date="2013-11" db="EMBL/GenBank/DDBJ databases">
        <title>Complete genome sequence of Clostridum sp. M2/40.</title>
        <authorList>
            <person name="Wibberg D."/>
            <person name="Puehler A."/>
            <person name="Schlueter A."/>
        </authorList>
    </citation>
    <scope>NUCLEOTIDE SEQUENCE [LARGE SCALE GENOMIC DNA]</scope>
    <source>
        <strain evidence="2">M2/40</strain>
    </source>
</reference>
<accession>W6SJ69</accession>
<organism evidence="1 2">
    <name type="scientific">Clostridium bornimense</name>
    <dbReference type="NCBI Taxonomy" id="1216932"/>
    <lineage>
        <taxon>Bacteria</taxon>
        <taxon>Bacillati</taxon>
        <taxon>Bacillota</taxon>
        <taxon>Clostridia</taxon>
        <taxon>Eubacteriales</taxon>
        <taxon>Clostridiaceae</taxon>
        <taxon>Clostridium</taxon>
    </lineage>
</organism>
<dbReference type="KEGG" id="clt:CM240_2606"/>
<evidence type="ECO:0000313" key="2">
    <source>
        <dbReference type="Proteomes" id="UP000019426"/>
    </source>
</evidence>
<keyword evidence="2" id="KW-1185">Reference proteome</keyword>
<dbReference type="PROSITE" id="PS51257">
    <property type="entry name" value="PROKAR_LIPOPROTEIN"/>
    <property type="match status" value="1"/>
</dbReference>
<gene>
    <name evidence="1" type="ORF">CM240_2606</name>
</gene>